<evidence type="ECO:0000256" key="1">
    <source>
        <dbReference type="SAM" id="MobiDB-lite"/>
    </source>
</evidence>
<protein>
    <submittedName>
        <fullName evidence="3">DUF4157 domain-containing protein</fullName>
    </submittedName>
</protein>
<proteinExistence type="predicted"/>
<evidence type="ECO:0000313" key="4">
    <source>
        <dbReference type="Proteomes" id="UP001528823"/>
    </source>
</evidence>
<comment type="caution">
    <text evidence="3">The sequence shown here is derived from an EMBL/GenBank/DDBJ whole genome shotgun (WGS) entry which is preliminary data.</text>
</comment>
<organism evidence="3 4">
    <name type="scientific">Spartinivicinus poritis</name>
    <dbReference type="NCBI Taxonomy" id="2994640"/>
    <lineage>
        <taxon>Bacteria</taxon>
        <taxon>Pseudomonadati</taxon>
        <taxon>Pseudomonadota</taxon>
        <taxon>Gammaproteobacteria</taxon>
        <taxon>Oceanospirillales</taxon>
        <taxon>Zooshikellaceae</taxon>
        <taxon>Spartinivicinus</taxon>
    </lineage>
</organism>
<dbReference type="Pfam" id="PF13699">
    <property type="entry name" value="eCIS_core"/>
    <property type="match status" value="1"/>
</dbReference>
<reference evidence="3 4" key="1">
    <citation type="submission" date="2022-11" db="EMBL/GenBank/DDBJ databases">
        <title>Spartinivicinus poritis sp. nov., isolated from scleractinian coral Porites lutea.</title>
        <authorList>
            <person name="Zhang G."/>
            <person name="Cai L."/>
            <person name="Wei Q."/>
        </authorList>
    </citation>
    <scope>NUCLEOTIDE SEQUENCE [LARGE SCALE GENOMIC DNA]</scope>
    <source>
        <strain evidence="3 4">A2-2</strain>
    </source>
</reference>
<name>A0ABT5UAG3_9GAMM</name>
<dbReference type="InterPro" id="IPR025295">
    <property type="entry name" value="eCIS_core_dom"/>
</dbReference>
<dbReference type="RefSeq" id="WP_274688478.1">
    <property type="nucleotide sequence ID" value="NZ_JAPMOU010000009.1"/>
</dbReference>
<feature type="region of interest" description="Disordered" evidence="1">
    <location>
        <begin position="1"/>
        <end position="22"/>
    </location>
</feature>
<feature type="domain" description="eCIS core" evidence="2">
    <location>
        <begin position="21"/>
        <end position="86"/>
    </location>
</feature>
<evidence type="ECO:0000313" key="3">
    <source>
        <dbReference type="EMBL" id="MDE1462119.1"/>
    </source>
</evidence>
<sequence>MYDYQTEEEKPLQRQKNNTGIPDHIKQGAEQLSGISLDHVRVHYNSPKPAQLNAHAYAQGNEIHMAPGQDKHIAHETWHVVQQMQGRVQPTTQCEGHPVNDDVALEKEADVMGDRAASVGQGL</sequence>
<keyword evidence="4" id="KW-1185">Reference proteome</keyword>
<evidence type="ECO:0000259" key="2">
    <source>
        <dbReference type="Pfam" id="PF13699"/>
    </source>
</evidence>
<accession>A0ABT5UAG3</accession>
<gene>
    <name evidence="3" type="ORF">ORQ98_09055</name>
</gene>
<dbReference type="EMBL" id="JAPMOU010000009">
    <property type="protein sequence ID" value="MDE1462119.1"/>
    <property type="molecule type" value="Genomic_DNA"/>
</dbReference>
<dbReference type="Proteomes" id="UP001528823">
    <property type="component" value="Unassembled WGS sequence"/>
</dbReference>